<dbReference type="RefSeq" id="XP_024349988.1">
    <property type="nucleotide sequence ID" value="XM_024495590.1"/>
</dbReference>
<gene>
    <name evidence="2" type="ORF">EGR_06341</name>
</gene>
<feature type="region of interest" description="Disordered" evidence="1">
    <location>
        <begin position="110"/>
        <end position="129"/>
    </location>
</feature>
<sequence length="180" mass="20418">MESDDREKKEAIKVFMRKDKKKAKNFWPSKQTVVEVSLRLHLLVLPDFSTDSALDYVGHSLEMEEIREKSKVTEKRNKKAKSLSCISNLINSTTTKRSVTQLDETRSYHIHHRSSKYSPSNGMESHGTQRQCQNIHVTSLIKFTPKARFSSSVCVSVIAITAVVGNLPEISLMNLPTLVE</sequence>
<dbReference type="Proteomes" id="UP000019149">
    <property type="component" value="Unassembled WGS sequence"/>
</dbReference>
<feature type="compositionally biased region" description="Polar residues" evidence="1">
    <location>
        <begin position="116"/>
        <end position="129"/>
    </location>
</feature>
<proteinExistence type="predicted"/>
<dbReference type="GeneID" id="36342056"/>
<keyword evidence="3" id="KW-1185">Reference proteome</keyword>
<evidence type="ECO:0000313" key="3">
    <source>
        <dbReference type="Proteomes" id="UP000019149"/>
    </source>
</evidence>
<reference evidence="2 3" key="1">
    <citation type="journal article" date="2013" name="Nat. Genet.">
        <title>The genome of the hydatid tapeworm Echinococcus granulosus.</title>
        <authorList>
            <person name="Zheng H."/>
            <person name="Zhang W."/>
            <person name="Zhang L."/>
            <person name="Zhang Z."/>
            <person name="Li J."/>
            <person name="Lu G."/>
            <person name="Zhu Y."/>
            <person name="Wang Y."/>
            <person name="Huang Y."/>
            <person name="Liu J."/>
            <person name="Kang H."/>
            <person name="Chen J."/>
            <person name="Wang L."/>
            <person name="Chen A."/>
            <person name="Yu S."/>
            <person name="Gao Z."/>
            <person name="Jin L."/>
            <person name="Gu W."/>
            <person name="Wang Z."/>
            <person name="Zhao L."/>
            <person name="Shi B."/>
            <person name="Wen H."/>
            <person name="Lin R."/>
            <person name="Jones M.K."/>
            <person name="Brejova B."/>
            <person name="Vinar T."/>
            <person name="Zhao G."/>
            <person name="McManus D.P."/>
            <person name="Chen Z."/>
            <person name="Zhou Y."/>
            <person name="Wang S."/>
        </authorList>
    </citation>
    <scope>NUCLEOTIDE SEQUENCE [LARGE SCALE GENOMIC DNA]</scope>
</reference>
<protein>
    <submittedName>
        <fullName evidence="2">Uncharacterized protein</fullName>
    </submittedName>
</protein>
<dbReference type="KEGG" id="egl:EGR_06341"/>
<comment type="caution">
    <text evidence="2">The sequence shown here is derived from an EMBL/GenBank/DDBJ whole genome shotgun (WGS) entry which is preliminary data.</text>
</comment>
<evidence type="ECO:0000313" key="2">
    <source>
        <dbReference type="EMBL" id="EUB58792.1"/>
    </source>
</evidence>
<evidence type="ECO:0000256" key="1">
    <source>
        <dbReference type="SAM" id="MobiDB-lite"/>
    </source>
</evidence>
<name>W6UL17_ECHGR</name>
<dbReference type="EMBL" id="APAU02000055">
    <property type="protein sequence ID" value="EUB58792.1"/>
    <property type="molecule type" value="Genomic_DNA"/>
</dbReference>
<organism evidence="2 3">
    <name type="scientific">Echinococcus granulosus</name>
    <name type="common">Hydatid tapeworm</name>
    <dbReference type="NCBI Taxonomy" id="6210"/>
    <lineage>
        <taxon>Eukaryota</taxon>
        <taxon>Metazoa</taxon>
        <taxon>Spiralia</taxon>
        <taxon>Lophotrochozoa</taxon>
        <taxon>Platyhelminthes</taxon>
        <taxon>Cestoda</taxon>
        <taxon>Eucestoda</taxon>
        <taxon>Cyclophyllidea</taxon>
        <taxon>Taeniidae</taxon>
        <taxon>Echinococcus</taxon>
        <taxon>Echinococcus granulosus group</taxon>
    </lineage>
</organism>
<accession>W6UL17</accession>
<dbReference type="AlphaFoldDB" id="W6UL17"/>
<dbReference type="CTD" id="36342056"/>